<dbReference type="STRING" id="1386089.N865_04175"/>
<evidence type="ECO:0008006" key="3">
    <source>
        <dbReference type="Google" id="ProtNLM"/>
    </source>
</evidence>
<dbReference type="InterPro" id="IPR002763">
    <property type="entry name" value="DUF72"/>
</dbReference>
<dbReference type="Proteomes" id="UP000019489">
    <property type="component" value="Unassembled WGS sequence"/>
</dbReference>
<dbReference type="PANTHER" id="PTHR30348">
    <property type="entry name" value="UNCHARACTERIZED PROTEIN YECE"/>
    <property type="match status" value="1"/>
</dbReference>
<keyword evidence="2" id="KW-1185">Reference proteome</keyword>
<dbReference type="OrthoDB" id="9780310at2"/>
<proteinExistence type="predicted"/>
<gene>
    <name evidence="1" type="ORF">N865_04175</name>
</gene>
<dbReference type="AlphaFoldDB" id="W9GFJ3"/>
<dbReference type="RefSeq" id="WP_034802215.1">
    <property type="nucleotide sequence ID" value="NZ_AWSA01000008.1"/>
</dbReference>
<sequence>MGPYFVGVSGWRYPSWRGDFYPRGLPQRLELTYAAERMTAIEINGSFYSLQRPTSYATWRAAVPPSLVFAVKGGRFITHMRQLVGVESAVANFFASGVLGLGPQLGPILWQLPERLVFDRERVESFLALLPRTTGEAAALAARHDDKVPEDRALTTCEVDVPVRHALEPRHPSYDTADARALLAAYDVCTVIADSAGRWPQLHDATSDFRYVRLHGETELYASGYTPRSLDRWADQCRQWASEGHDVHVYFDNDAKGRAPHDAVALLERLRD</sequence>
<dbReference type="PATRIC" id="fig|1386089.3.peg.968"/>
<organism evidence="1 2">
    <name type="scientific">Intrasporangium oryzae NRRL B-24470</name>
    <dbReference type="NCBI Taxonomy" id="1386089"/>
    <lineage>
        <taxon>Bacteria</taxon>
        <taxon>Bacillati</taxon>
        <taxon>Actinomycetota</taxon>
        <taxon>Actinomycetes</taxon>
        <taxon>Micrococcales</taxon>
        <taxon>Intrasporangiaceae</taxon>
        <taxon>Intrasporangium</taxon>
    </lineage>
</organism>
<accession>W9GFJ3</accession>
<evidence type="ECO:0000313" key="1">
    <source>
        <dbReference type="EMBL" id="EWT02634.1"/>
    </source>
</evidence>
<comment type="caution">
    <text evidence="1">The sequence shown here is derived from an EMBL/GenBank/DDBJ whole genome shotgun (WGS) entry which is preliminary data.</text>
</comment>
<dbReference type="eggNOG" id="COG1801">
    <property type="taxonomic scope" value="Bacteria"/>
</dbReference>
<dbReference type="InterPro" id="IPR036520">
    <property type="entry name" value="UPF0759_sf"/>
</dbReference>
<evidence type="ECO:0000313" key="2">
    <source>
        <dbReference type="Proteomes" id="UP000019489"/>
    </source>
</evidence>
<reference evidence="1 2" key="1">
    <citation type="submission" date="2013-08" db="EMBL/GenBank/DDBJ databases">
        <title>Intrasporangium oryzae NRRL B-24470.</title>
        <authorList>
            <person name="Liu H."/>
            <person name="Wang G."/>
        </authorList>
    </citation>
    <scope>NUCLEOTIDE SEQUENCE [LARGE SCALE GENOMIC DNA]</scope>
    <source>
        <strain evidence="1 2">NRRL B-24470</strain>
    </source>
</reference>
<dbReference type="Gene3D" id="3.20.20.410">
    <property type="entry name" value="Protein of unknown function UPF0759"/>
    <property type="match status" value="1"/>
</dbReference>
<dbReference type="PANTHER" id="PTHR30348:SF4">
    <property type="entry name" value="DUF72 DOMAIN-CONTAINING PROTEIN"/>
    <property type="match status" value="1"/>
</dbReference>
<name>W9GFJ3_9MICO</name>
<dbReference type="Pfam" id="PF01904">
    <property type="entry name" value="DUF72"/>
    <property type="match status" value="1"/>
</dbReference>
<dbReference type="EMBL" id="AWSA01000008">
    <property type="protein sequence ID" value="EWT02634.1"/>
    <property type="molecule type" value="Genomic_DNA"/>
</dbReference>
<dbReference type="SUPFAM" id="SSF117396">
    <property type="entry name" value="TM1631-like"/>
    <property type="match status" value="1"/>
</dbReference>
<protein>
    <recommendedName>
        <fullName evidence="3">DUF72 domain-containing protein</fullName>
    </recommendedName>
</protein>